<dbReference type="PANTHER" id="PTHR34933">
    <property type="entry name" value="FLAGELLAR L-RING PROTEIN"/>
    <property type="match status" value="1"/>
</dbReference>
<evidence type="ECO:0000256" key="7">
    <source>
        <dbReference type="HAMAP-Rule" id="MF_00415"/>
    </source>
</evidence>
<keyword evidence="9" id="KW-0282">Flagellum</keyword>
<comment type="caution">
    <text evidence="9">The sequence shown here is derived from an EMBL/GenBank/DDBJ whole genome shotgun (WGS) entry which is preliminary data.</text>
</comment>
<evidence type="ECO:0000313" key="9">
    <source>
        <dbReference type="EMBL" id="MFC4157755.1"/>
    </source>
</evidence>
<keyword evidence="3 7" id="KW-0732">Signal</keyword>
<dbReference type="RefSeq" id="WP_378159725.1">
    <property type="nucleotide sequence ID" value="NZ_JBHSBU010000001.1"/>
</dbReference>
<keyword evidence="9" id="KW-0966">Cell projection</keyword>
<comment type="similarity">
    <text evidence="2 7">Belongs to the FlgH family.</text>
</comment>
<evidence type="ECO:0000313" key="10">
    <source>
        <dbReference type="Proteomes" id="UP001595791"/>
    </source>
</evidence>
<dbReference type="PROSITE" id="PS51257">
    <property type="entry name" value="PROKAR_LIPOPROTEIN"/>
    <property type="match status" value="1"/>
</dbReference>
<keyword evidence="10" id="KW-1185">Reference proteome</keyword>
<evidence type="ECO:0000256" key="3">
    <source>
        <dbReference type="ARBA" id="ARBA00022729"/>
    </source>
</evidence>
<keyword evidence="7" id="KW-0449">Lipoprotein</keyword>
<evidence type="ECO:0000256" key="1">
    <source>
        <dbReference type="ARBA" id="ARBA00002591"/>
    </source>
</evidence>
<name>A0ABV8MKE8_9NEIS</name>
<keyword evidence="6 7" id="KW-0998">Cell outer membrane</keyword>
<reference evidence="10" key="1">
    <citation type="journal article" date="2019" name="Int. J. Syst. Evol. Microbiol.">
        <title>The Global Catalogue of Microorganisms (GCM) 10K type strain sequencing project: providing services to taxonomists for standard genome sequencing and annotation.</title>
        <authorList>
            <consortium name="The Broad Institute Genomics Platform"/>
            <consortium name="The Broad Institute Genome Sequencing Center for Infectious Disease"/>
            <person name="Wu L."/>
            <person name="Ma J."/>
        </authorList>
    </citation>
    <scope>NUCLEOTIDE SEQUENCE [LARGE SCALE GENOMIC DNA]</scope>
    <source>
        <strain evidence="10">LMG 29894</strain>
    </source>
</reference>
<organism evidence="9 10">
    <name type="scientific">Chitinimonas lacunae</name>
    <dbReference type="NCBI Taxonomy" id="1963018"/>
    <lineage>
        <taxon>Bacteria</taxon>
        <taxon>Pseudomonadati</taxon>
        <taxon>Pseudomonadota</taxon>
        <taxon>Betaproteobacteria</taxon>
        <taxon>Neisseriales</taxon>
        <taxon>Chitinibacteraceae</taxon>
        <taxon>Chitinimonas</taxon>
    </lineage>
</organism>
<dbReference type="Pfam" id="PF02107">
    <property type="entry name" value="FlgH"/>
    <property type="match status" value="1"/>
</dbReference>
<feature type="signal peptide" evidence="8">
    <location>
        <begin position="1"/>
        <end position="20"/>
    </location>
</feature>
<dbReference type="Proteomes" id="UP001595791">
    <property type="component" value="Unassembled WGS sequence"/>
</dbReference>
<dbReference type="PANTHER" id="PTHR34933:SF1">
    <property type="entry name" value="FLAGELLAR L-RING PROTEIN"/>
    <property type="match status" value="1"/>
</dbReference>
<sequence length="222" mass="23654">MRPFLVLSLSLLLAACATHTPETIVQQPTTVRPSQAMPQTVANGSIFQLANARPLFEDKLARHVGDIITVQIEERVSASARSGNRAQREGTISNALSAGASSSFFNRTLGGLNISNSSNNEFQGQGESNTSNNFAGSITSSVVEVLGNGNLVIAGEKQLNIRGEVSYLRLSGVINPNDIKAGNMVSSTKIAEARIEEMGSGTVAAANKAGWLQRFFFSFYPF</sequence>
<evidence type="ECO:0000256" key="2">
    <source>
        <dbReference type="ARBA" id="ARBA00006929"/>
    </source>
</evidence>
<accession>A0ABV8MKE8</accession>
<evidence type="ECO:0000256" key="4">
    <source>
        <dbReference type="ARBA" id="ARBA00023136"/>
    </source>
</evidence>
<comment type="function">
    <text evidence="1 7">Assembles around the rod to form the L-ring and probably protects the motor/basal body from shearing forces during rotation.</text>
</comment>
<protein>
    <recommendedName>
        <fullName evidence="7">Flagellar L-ring protein</fullName>
    </recommendedName>
    <alternativeName>
        <fullName evidence="7">Basal body L-ring protein</fullName>
    </alternativeName>
</protein>
<keyword evidence="4 7" id="KW-0472">Membrane</keyword>
<evidence type="ECO:0000256" key="6">
    <source>
        <dbReference type="ARBA" id="ARBA00023237"/>
    </source>
</evidence>
<keyword evidence="9" id="KW-0969">Cilium</keyword>
<dbReference type="InterPro" id="IPR000527">
    <property type="entry name" value="Flag_Lring"/>
</dbReference>
<dbReference type="HAMAP" id="MF_00415">
    <property type="entry name" value="FlgH"/>
    <property type="match status" value="1"/>
</dbReference>
<dbReference type="PRINTS" id="PR01008">
    <property type="entry name" value="FLGLRINGFLGH"/>
</dbReference>
<comment type="subunit">
    <text evidence="7">The basal body constitutes a major portion of the flagellar organelle and consists of four rings (L,P,S, and M) mounted on a central rod.</text>
</comment>
<feature type="chain" id="PRO_5045849088" description="Flagellar L-ring protein" evidence="8">
    <location>
        <begin position="21"/>
        <end position="222"/>
    </location>
</feature>
<keyword evidence="5 7" id="KW-0975">Bacterial flagellum</keyword>
<evidence type="ECO:0000256" key="5">
    <source>
        <dbReference type="ARBA" id="ARBA00023143"/>
    </source>
</evidence>
<gene>
    <name evidence="7" type="primary">flgH</name>
    <name evidence="9" type="ORF">ACFOW7_00155</name>
</gene>
<comment type="subcellular location">
    <subcellularLocation>
        <location evidence="7">Cell outer membrane</location>
        <topology evidence="7">Lipid-anchor</topology>
    </subcellularLocation>
    <subcellularLocation>
        <location evidence="7">Bacterial flagellum basal body</location>
    </subcellularLocation>
</comment>
<dbReference type="EMBL" id="JBHSBU010000001">
    <property type="protein sequence ID" value="MFC4157755.1"/>
    <property type="molecule type" value="Genomic_DNA"/>
</dbReference>
<proteinExistence type="inferred from homology"/>
<evidence type="ECO:0000256" key="8">
    <source>
        <dbReference type="SAM" id="SignalP"/>
    </source>
</evidence>